<name>A0A117NG90_PICGL</name>
<accession>A0A117NG90</accession>
<comment type="caution">
    <text evidence="2">The sequence shown here is derived from an EMBL/GenBank/DDBJ whole genome shotgun (WGS) entry which is preliminary data.</text>
</comment>
<feature type="transmembrane region" description="Helical" evidence="1">
    <location>
        <begin position="41"/>
        <end position="61"/>
    </location>
</feature>
<geneLocation type="mitochondrion" evidence="2"/>
<keyword evidence="1" id="KW-1133">Transmembrane helix</keyword>
<sequence length="104" mass="11913">MHEMSRNLPARYNYLSRKGSIEILFIASQKQSLFIPSTQCVSPSLEILVFIALAFGCYYICNISKYLMSSSISFYTFEIPGIIGLNEPRIALFISDRNLILYEK</sequence>
<keyword evidence="1" id="KW-0812">Transmembrane</keyword>
<dbReference type="EMBL" id="LKAM01000011">
    <property type="protein sequence ID" value="KUM46417.1"/>
    <property type="molecule type" value="Genomic_DNA"/>
</dbReference>
<keyword evidence="2" id="KW-0496">Mitochondrion</keyword>
<evidence type="ECO:0000313" key="2">
    <source>
        <dbReference type="EMBL" id="KUM46417.1"/>
    </source>
</evidence>
<proteinExistence type="predicted"/>
<keyword evidence="1" id="KW-0472">Membrane</keyword>
<evidence type="ECO:0000256" key="1">
    <source>
        <dbReference type="SAM" id="Phobius"/>
    </source>
</evidence>
<dbReference type="AlphaFoldDB" id="A0A117NG90"/>
<protein>
    <submittedName>
        <fullName evidence="2">Uncharacterized protein</fullName>
    </submittedName>
</protein>
<reference evidence="2" key="1">
    <citation type="journal article" date="2015" name="Genome Biol. Evol.">
        <title>Organellar Genomes of White Spruce (Picea glauca): Assembly and Annotation.</title>
        <authorList>
            <person name="Jackman S.D."/>
            <person name="Warren R.L."/>
            <person name="Gibb E.A."/>
            <person name="Vandervalk B.P."/>
            <person name="Mohamadi H."/>
            <person name="Chu J."/>
            <person name="Raymond A."/>
            <person name="Pleasance S."/>
            <person name="Coope R."/>
            <person name="Wildung M.R."/>
            <person name="Ritland C.E."/>
            <person name="Bousquet J."/>
            <person name="Jones S.J."/>
            <person name="Bohlmann J."/>
            <person name="Birol I."/>
        </authorList>
    </citation>
    <scope>NUCLEOTIDE SEQUENCE [LARGE SCALE GENOMIC DNA]</scope>
    <source>
        <tissue evidence="2">Flushing bud</tissue>
    </source>
</reference>
<organism evidence="2">
    <name type="scientific">Picea glauca</name>
    <name type="common">White spruce</name>
    <name type="synonym">Pinus glauca</name>
    <dbReference type="NCBI Taxonomy" id="3330"/>
    <lineage>
        <taxon>Eukaryota</taxon>
        <taxon>Viridiplantae</taxon>
        <taxon>Streptophyta</taxon>
        <taxon>Embryophyta</taxon>
        <taxon>Tracheophyta</taxon>
        <taxon>Spermatophyta</taxon>
        <taxon>Pinopsida</taxon>
        <taxon>Pinidae</taxon>
        <taxon>Conifers I</taxon>
        <taxon>Pinales</taxon>
        <taxon>Pinaceae</taxon>
        <taxon>Picea</taxon>
    </lineage>
</organism>
<gene>
    <name evidence="2" type="ORF">ABT39_MTgene1518</name>
</gene>